<keyword evidence="2" id="KW-1185">Reference proteome</keyword>
<protein>
    <submittedName>
        <fullName evidence="1">Short chain dehydrogenase</fullName>
    </submittedName>
</protein>
<accession>A0A1H5VNZ4</accession>
<gene>
    <name evidence="1" type="ORF">SAMN04488130_103285</name>
</gene>
<organism evidence="1 2">
    <name type="scientific">Flavobacterium urumqiense</name>
    <dbReference type="NCBI Taxonomy" id="935224"/>
    <lineage>
        <taxon>Bacteria</taxon>
        <taxon>Pseudomonadati</taxon>
        <taxon>Bacteroidota</taxon>
        <taxon>Flavobacteriia</taxon>
        <taxon>Flavobacteriales</taxon>
        <taxon>Flavobacteriaceae</taxon>
        <taxon>Flavobacterium</taxon>
    </lineage>
</organism>
<reference evidence="2" key="1">
    <citation type="submission" date="2016-10" db="EMBL/GenBank/DDBJ databases">
        <authorList>
            <person name="Varghese N."/>
            <person name="Submissions S."/>
        </authorList>
    </citation>
    <scope>NUCLEOTIDE SEQUENCE [LARGE SCALE GENOMIC DNA]</scope>
    <source>
        <strain evidence="2">CGMCC 1.9230</strain>
    </source>
</reference>
<name>A0A1H5VNZ4_9FLAO</name>
<dbReference type="AlphaFoldDB" id="A0A1H5VNZ4"/>
<dbReference type="Gene3D" id="3.40.50.720">
    <property type="entry name" value="NAD(P)-binding Rossmann-like Domain"/>
    <property type="match status" value="1"/>
</dbReference>
<sequence>METTFKNEVALVSGGTFGIGGVTALAFANKGASIIIAGWVENEETLNLIKDSGGEAFFVKCDV</sequence>
<proteinExistence type="predicted"/>
<dbReference type="Proteomes" id="UP000236737">
    <property type="component" value="Unassembled WGS sequence"/>
</dbReference>
<evidence type="ECO:0000313" key="1">
    <source>
        <dbReference type="EMBL" id="SEF88628.1"/>
    </source>
</evidence>
<dbReference type="InterPro" id="IPR002347">
    <property type="entry name" value="SDR_fam"/>
</dbReference>
<evidence type="ECO:0000313" key="2">
    <source>
        <dbReference type="Proteomes" id="UP000236737"/>
    </source>
</evidence>
<dbReference type="RefSeq" id="WP_208618865.1">
    <property type="nucleotide sequence ID" value="NZ_FNVP01000003.1"/>
</dbReference>
<dbReference type="Pfam" id="PF00106">
    <property type="entry name" value="adh_short"/>
    <property type="match status" value="1"/>
</dbReference>
<dbReference type="SUPFAM" id="SSF51735">
    <property type="entry name" value="NAD(P)-binding Rossmann-fold domains"/>
    <property type="match status" value="1"/>
</dbReference>
<dbReference type="EMBL" id="FNVP01000003">
    <property type="protein sequence ID" value="SEF88628.1"/>
    <property type="molecule type" value="Genomic_DNA"/>
</dbReference>
<dbReference type="InterPro" id="IPR036291">
    <property type="entry name" value="NAD(P)-bd_dom_sf"/>
</dbReference>